<sequence>MDRFNPEFLINRTNGREKLHGGTVVQEWGKWPCDRVDLDDLAGGELCTGWALNCREIGSCGSWNCRFGDLVEMPW</sequence>
<evidence type="ECO:0000313" key="1">
    <source>
        <dbReference type="EMBL" id="KAK9903667.1"/>
    </source>
</evidence>
<name>A0AAW1VLN3_RUBAR</name>
<gene>
    <name evidence="1" type="ORF">M0R45_001089</name>
</gene>
<evidence type="ECO:0000313" key="2">
    <source>
        <dbReference type="Proteomes" id="UP001457282"/>
    </source>
</evidence>
<reference evidence="1 2" key="1">
    <citation type="journal article" date="2023" name="G3 (Bethesda)">
        <title>A chromosome-length genome assembly and annotation of blackberry (Rubus argutus, cv. 'Hillquist').</title>
        <authorList>
            <person name="Bruna T."/>
            <person name="Aryal R."/>
            <person name="Dudchenko O."/>
            <person name="Sargent D.J."/>
            <person name="Mead D."/>
            <person name="Buti M."/>
            <person name="Cavallini A."/>
            <person name="Hytonen T."/>
            <person name="Andres J."/>
            <person name="Pham M."/>
            <person name="Weisz D."/>
            <person name="Mascagni F."/>
            <person name="Usai G."/>
            <person name="Natali L."/>
            <person name="Bassil N."/>
            <person name="Fernandez G.E."/>
            <person name="Lomsadze A."/>
            <person name="Armour M."/>
            <person name="Olukolu B."/>
            <person name="Poorten T."/>
            <person name="Britton C."/>
            <person name="Davik J."/>
            <person name="Ashrafi H."/>
            <person name="Aiden E.L."/>
            <person name="Borodovsky M."/>
            <person name="Worthington M."/>
        </authorList>
    </citation>
    <scope>NUCLEOTIDE SEQUENCE [LARGE SCALE GENOMIC DNA]</scope>
    <source>
        <strain evidence="1">PI 553951</strain>
    </source>
</reference>
<dbReference type="Proteomes" id="UP001457282">
    <property type="component" value="Unassembled WGS sequence"/>
</dbReference>
<dbReference type="AlphaFoldDB" id="A0AAW1VLN3"/>
<comment type="caution">
    <text evidence="1">The sequence shown here is derived from an EMBL/GenBank/DDBJ whole genome shotgun (WGS) entry which is preliminary data.</text>
</comment>
<proteinExistence type="predicted"/>
<protein>
    <submittedName>
        <fullName evidence="1">Uncharacterized protein</fullName>
    </submittedName>
</protein>
<keyword evidence="2" id="KW-1185">Reference proteome</keyword>
<dbReference type="EMBL" id="JBEDUW010000221">
    <property type="protein sequence ID" value="KAK9903667.1"/>
    <property type="molecule type" value="Genomic_DNA"/>
</dbReference>
<organism evidence="1 2">
    <name type="scientific">Rubus argutus</name>
    <name type="common">Southern blackberry</name>
    <dbReference type="NCBI Taxonomy" id="59490"/>
    <lineage>
        <taxon>Eukaryota</taxon>
        <taxon>Viridiplantae</taxon>
        <taxon>Streptophyta</taxon>
        <taxon>Embryophyta</taxon>
        <taxon>Tracheophyta</taxon>
        <taxon>Spermatophyta</taxon>
        <taxon>Magnoliopsida</taxon>
        <taxon>eudicotyledons</taxon>
        <taxon>Gunneridae</taxon>
        <taxon>Pentapetalae</taxon>
        <taxon>rosids</taxon>
        <taxon>fabids</taxon>
        <taxon>Rosales</taxon>
        <taxon>Rosaceae</taxon>
        <taxon>Rosoideae</taxon>
        <taxon>Rosoideae incertae sedis</taxon>
        <taxon>Rubus</taxon>
    </lineage>
</organism>
<accession>A0AAW1VLN3</accession>